<feature type="chain" id="PRO_5030961602" evidence="2">
    <location>
        <begin position="25"/>
        <end position="137"/>
    </location>
</feature>
<reference evidence="3" key="1">
    <citation type="submission" date="2021-01" db="EMBL/GenBank/DDBJ databases">
        <authorList>
            <person name="Corre E."/>
            <person name="Pelletier E."/>
            <person name="Niang G."/>
            <person name="Scheremetjew M."/>
            <person name="Finn R."/>
            <person name="Kale V."/>
            <person name="Holt S."/>
            <person name="Cochrane G."/>
            <person name="Meng A."/>
            <person name="Brown T."/>
            <person name="Cohen L."/>
        </authorList>
    </citation>
    <scope>NUCLEOTIDE SEQUENCE</scope>
    <source>
        <strain evidence="3">CCMP127</strain>
    </source>
</reference>
<evidence type="ECO:0000256" key="2">
    <source>
        <dbReference type="SAM" id="SignalP"/>
    </source>
</evidence>
<gene>
    <name evidence="3" type="ORF">ACOF00016_LOCUS16736</name>
</gene>
<proteinExistence type="predicted"/>
<evidence type="ECO:0000313" key="3">
    <source>
        <dbReference type="EMBL" id="CAE0419941.1"/>
    </source>
</evidence>
<dbReference type="AlphaFoldDB" id="A0A7S3LFS7"/>
<name>A0A7S3LFS7_9STRA</name>
<dbReference type="EMBL" id="HBIM01022552">
    <property type="protein sequence ID" value="CAE0419941.1"/>
    <property type="molecule type" value="Transcribed_RNA"/>
</dbReference>
<feature type="region of interest" description="Disordered" evidence="1">
    <location>
        <begin position="103"/>
        <end position="137"/>
    </location>
</feature>
<sequence>MNCSVLRTIFLPLVVMVLIGNVGAFTSRTCDLPTATTRTYETQLSAWSLPNPSDFGGFGPLKSTWYDEHNPTARRAVYNDRRLHEDISFSNLGMDWPTFLEEIEPREASTEDSQPPRRNRNPLRRVAGLASRLRRRA</sequence>
<keyword evidence="2" id="KW-0732">Signal</keyword>
<feature type="signal peptide" evidence="2">
    <location>
        <begin position="1"/>
        <end position="24"/>
    </location>
</feature>
<evidence type="ECO:0000256" key="1">
    <source>
        <dbReference type="SAM" id="MobiDB-lite"/>
    </source>
</evidence>
<accession>A0A7S3LFS7</accession>
<protein>
    <submittedName>
        <fullName evidence="3">Uncharacterized protein</fullName>
    </submittedName>
</protein>
<organism evidence="3">
    <name type="scientific">Amphora coffeiformis</name>
    <dbReference type="NCBI Taxonomy" id="265554"/>
    <lineage>
        <taxon>Eukaryota</taxon>
        <taxon>Sar</taxon>
        <taxon>Stramenopiles</taxon>
        <taxon>Ochrophyta</taxon>
        <taxon>Bacillariophyta</taxon>
        <taxon>Bacillariophyceae</taxon>
        <taxon>Bacillariophycidae</taxon>
        <taxon>Thalassiophysales</taxon>
        <taxon>Catenulaceae</taxon>
        <taxon>Amphora</taxon>
    </lineage>
</organism>